<feature type="region of interest" description="Disordered" evidence="1">
    <location>
        <begin position="1"/>
        <end position="33"/>
    </location>
</feature>
<keyword evidence="4" id="KW-1185">Reference proteome</keyword>
<dbReference type="Proteomes" id="UP000461443">
    <property type="component" value="Unassembled WGS sequence"/>
</dbReference>
<dbReference type="GO" id="GO:0046903">
    <property type="term" value="P:secretion"/>
    <property type="evidence" value="ECO:0007669"/>
    <property type="project" value="InterPro"/>
</dbReference>
<dbReference type="Pfam" id="PF07201">
    <property type="entry name" value="HrpJ"/>
    <property type="match status" value="1"/>
</dbReference>
<sequence length="389" mass="42254">MSKVPQSAPFNPGLGKSPAPPDESALPPAGGAVKSDAASFRSVLATADDAKEEIGMLFGEREEYKSKSLESREVNIRHLKGNRGAVERIQSLIGLYQLLDGQQQGRLEKQLVAIRQALMSGGGARPPAVGQLIDAADNDAARCDVLLGMTLTNAREKGDTRIAALAGEALEQLHQQRGREVNAGLNTAAAIAAFTSDPQVKQKMRAIYYESIVHQQSAYAMLDQLLAHFGQHFPAALRAFQRALADEIVALAPSITIRALQKIHTDLNQTVQISHLLAVSEQLLQRLRAKLPLTRINMGAVDLARQLLNYGNQGIYRDDFKHLGSKLVGNKPYPQSLLFNGLLTLVNQMPISLWRESKYRFAALAALRALNGQLGGNRAKASVPPRIRG</sequence>
<dbReference type="RefSeq" id="WP_162366107.1">
    <property type="nucleotide sequence ID" value="NZ_WUBS01000007.1"/>
</dbReference>
<reference evidence="3 4" key="1">
    <citation type="submission" date="2019-12" db="EMBL/GenBank/DDBJ databases">
        <authorList>
            <person name="Lee S.D."/>
        </authorList>
    </citation>
    <scope>NUCLEOTIDE SEQUENCE [LARGE SCALE GENOMIC DNA]</scope>
    <source>
        <strain evidence="3 4">SAP-6</strain>
    </source>
</reference>
<organism evidence="3 4">
    <name type="scientific">Acerihabitans arboris</name>
    <dbReference type="NCBI Taxonomy" id="2691583"/>
    <lineage>
        <taxon>Bacteria</taxon>
        <taxon>Pseudomonadati</taxon>
        <taxon>Pseudomonadota</taxon>
        <taxon>Gammaproteobacteria</taxon>
        <taxon>Enterobacterales</taxon>
        <taxon>Pectobacteriaceae</taxon>
        <taxon>Acerihabitans</taxon>
    </lineage>
</organism>
<reference evidence="3 4" key="2">
    <citation type="submission" date="2020-02" db="EMBL/GenBank/DDBJ databases">
        <title>The new genus of Enterobacteriales.</title>
        <authorList>
            <person name="Kim I.S."/>
        </authorList>
    </citation>
    <scope>NUCLEOTIDE SEQUENCE [LARGE SCALE GENOMIC DNA]</scope>
    <source>
        <strain evidence="3 4">SAP-6</strain>
    </source>
</reference>
<protein>
    <submittedName>
        <fullName evidence="3">SepL/TyeA/HrpJ family type III secretion system gatekeeper</fullName>
    </submittedName>
</protein>
<name>A0A845SF06_9GAMM</name>
<evidence type="ECO:0000313" key="3">
    <source>
        <dbReference type="EMBL" id="NDL63390.1"/>
    </source>
</evidence>
<accession>A0A845SF06</accession>
<dbReference type="AlphaFoldDB" id="A0A845SF06"/>
<dbReference type="InterPro" id="IPR010812">
    <property type="entry name" value="HrpJ-like"/>
</dbReference>
<comment type="caution">
    <text evidence="3">The sequence shown here is derived from an EMBL/GenBank/DDBJ whole genome shotgun (WGS) entry which is preliminary data.</text>
</comment>
<evidence type="ECO:0000313" key="4">
    <source>
        <dbReference type="Proteomes" id="UP000461443"/>
    </source>
</evidence>
<proteinExistence type="predicted"/>
<dbReference type="SUPFAM" id="SSF140591">
    <property type="entry name" value="Type III secretion system domain"/>
    <property type="match status" value="1"/>
</dbReference>
<feature type="domain" description="Hypersensitivity response secretion-like HrpJ" evidence="2">
    <location>
        <begin position="58"/>
        <end position="229"/>
    </location>
</feature>
<gene>
    <name evidence="3" type="ORF">GRH90_11615</name>
</gene>
<evidence type="ECO:0000256" key="1">
    <source>
        <dbReference type="SAM" id="MobiDB-lite"/>
    </source>
</evidence>
<dbReference type="GO" id="GO:0019867">
    <property type="term" value="C:outer membrane"/>
    <property type="evidence" value="ECO:0007669"/>
    <property type="project" value="InterPro"/>
</dbReference>
<evidence type="ECO:0000259" key="2">
    <source>
        <dbReference type="Pfam" id="PF07201"/>
    </source>
</evidence>
<dbReference type="Gene3D" id="1.10.150.630">
    <property type="match status" value="1"/>
</dbReference>
<dbReference type="EMBL" id="WUBS01000007">
    <property type="protein sequence ID" value="NDL63390.1"/>
    <property type="molecule type" value="Genomic_DNA"/>
</dbReference>